<keyword evidence="2" id="KW-1185">Reference proteome</keyword>
<organism evidence="1 2">
    <name type="scientific">Aspergillus puulaauensis</name>
    <dbReference type="NCBI Taxonomy" id="1220207"/>
    <lineage>
        <taxon>Eukaryota</taxon>
        <taxon>Fungi</taxon>
        <taxon>Dikarya</taxon>
        <taxon>Ascomycota</taxon>
        <taxon>Pezizomycotina</taxon>
        <taxon>Eurotiomycetes</taxon>
        <taxon>Eurotiomycetidae</taxon>
        <taxon>Eurotiales</taxon>
        <taxon>Aspergillaceae</taxon>
        <taxon>Aspergillus</taxon>
    </lineage>
</organism>
<dbReference type="RefSeq" id="XP_041559128.1">
    <property type="nucleotide sequence ID" value="XM_041706776.1"/>
</dbReference>
<dbReference type="AlphaFoldDB" id="A0A7R8APA6"/>
<sequence length="236" mass="25890">MPNSTAFDWPFQLASRFTFGPEHGMDSGELPDPLLLPSSSLETGRCIARDALLARVGQHQQRGRSTKIHTRKLNKTPDLAVGLMEVEGSQAAITSDRRRTGAETARDGQRRTDWRQLIRLGQAQKKLRNLNCCQILQSSSFYLFGEGSRVRAIFISAAGTSLPLPSMMSEQFDDGQDVQISTRGRFLLLWLSLLGCIVPTSAPPISLPTSIDRAVPTPIPYPTGLAQANTPSRLDS</sequence>
<reference evidence="1" key="1">
    <citation type="submission" date="2021-01" db="EMBL/GenBank/DDBJ databases">
        <authorList>
            <consortium name="Aspergillus puulaauensis MK2 genome sequencing consortium"/>
            <person name="Kazuki M."/>
            <person name="Futagami T."/>
        </authorList>
    </citation>
    <scope>NUCLEOTIDE SEQUENCE</scope>
    <source>
        <strain evidence="1">MK2</strain>
    </source>
</reference>
<accession>A0A7R8APA6</accession>
<dbReference type="GeneID" id="64976939"/>
<evidence type="ECO:0000313" key="2">
    <source>
        <dbReference type="Proteomes" id="UP000654913"/>
    </source>
</evidence>
<gene>
    <name evidence="1" type="ORF">APUU_51645A</name>
</gene>
<dbReference type="KEGG" id="apuu:APUU_51645A"/>
<name>A0A7R8APA6_9EURO</name>
<dbReference type="EMBL" id="AP024447">
    <property type="protein sequence ID" value="BCS26934.1"/>
    <property type="molecule type" value="Genomic_DNA"/>
</dbReference>
<evidence type="ECO:0000313" key="1">
    <source>
        <dbReference type="EMBL" id="BCS26934.1"/>
    </source>
</evidence>
<proteinExistence type="predicted"/>
<protein>
    <submittedName>
        <fullName evidence="1">Uncharacterized protein</fullName>
    </submittedName>
</protein>
<reference evidence="1" key="2">
    <citation type="submission" date="2021-02" db="EMBL/GenBank/DDBJ databases">
        <title>Aspergillus puulaauensis MK2 genome sequence.</title>
        <authorList>
            <person name="Futagami T."/>
            <person name="Mori K."/>
            <person name="Kadooka C."/>
            <person name="Tanaka T."/>
        </authorList>
    </citation>
    <scope>NUCLEOTIDE SEQUENCE</scope>
    <source>
        <strain evidence="1">MK2</strain>
    </source>
</reference>
<dbReference type="Proteomes" id="UP000654913">
    <property type="component" value="Chromosome 5"/>
</dbReference>